<dbReference type="EMBL" id="JAZDQJ010000007">
    <property type="protein sequence ID" value="MEE1933294.1"/>
    <property type="molecule type" value="Genomic_DNA"/>
</dbReference>
<evidence type="ECO:0000313" key="2">
    <source>
        <dbReference type="Proteomes" id="UP001335100"/>
    </source>
</evidence>
<dbReference type="PROSITE" id="PS51257">
    <property type="entry name" value="PROKAR_LIPOPROTEIN"/>
    <property type="match status" value="1"/>
</dbReference>
<gene>
    <name evidence="1" type="ORF">V0R50_08675</name>
</gene>
<sequence length="199" mass="21386">MPFLRFLVLAAALVTLGGCAIGQTIDYRLASPPLKVRSTTPVQVQVVDQRPYVLALEKKPTFVGRIRGLYYNPWNVNTTSGLPLADDLAQAVRTGLAKAHVTAAPGNGSVTAPAGQKLLVLTLREWKMDAYFNVRFDFDVGLAVVDDQGKVLASEDVKGSGPVENVIAAGAFVLRKAIDAPDVTRALSSVTREDDQHSR</sequence>
<dbReference type="Proteomes" id="UP001335100">
    <property type="component" value="Unassembled WGS sequence"/>
</dbReference>
<reference evidence="1 2" key="1">
    <citation type="submission" date="2024-01" db="EMBL/GenBank/DDBJ databases">
        <title>Unpublished Manusciprt.</title>
        <authorList>
            <person name="Duman M."/>
            <person name="Valdes E.G."/>
            <person name="Ajmi N."/>
            <person name="Altun S."/>
            <person name="Saticioglu I.B."/>
        </authorList>
    </citation>
    <scope>NUCLEOTIDE SEQUENCE [LARGE SCALE GENOMIC DNA]</scope>
    <source>
        <strain evidence="1 2">148P</strain>
    </source>
</reference>
<proteinExistence type="predicted"/>
<protein>
    <recommendedName>
        <fullName evidence="3">Lipoprotein</fullName>
    </recommendedName>
</protein>
<organism evidence="1 2">
    <name type="scientific">Pseudomonas ulcerans</name>
    <dbReference type="NCBI Taxonomy" id="3115852"/>
    <lineage>
        <taxon>Bacteria</taxon>
        <taxon>Pseudomonadati</taxon>
        <taxon>Pseudomonadota</taxon>
        <taxon>Gammaproteobacteria</taxon>
        <taxon>Pseudomonadales</taxon>
        <taxon>Pseudomonadaceae</taxon>
        <taxon>Pseudomonas</taxon>
    </lineage>
</organism>
<dbReference type="RefSeq" id="WP_330074181.1">
    <property type="nucleotide sequence ID" value="NZ_JAZDQJ010000007.1"/>
</dbReference>
<keyword evidence="2" id="KW-1185">Reference proteome</keyword>
<name>A0ABU7HP44_9PSED</name>
<evidence type="ECO:0008006" key="3">
    <source>
        <dbReference type="Google" id="ProtNLM"/>
    </source>
</evidence>
<accession>A0ABU7HP44</accession>
<comment type="caution">
    <text evidence="1">The sequence shown here is derived from an EMBL/GenBank/DDBJ whole genome shotgun (WGS) entry which is preliminary data.</text>
</comment>
<evidence type="ECO:0000313" key="1">
    <source>
        <dbReference type="EMBL" id="MEE1933294.1"/>
    </source>
</evidence>